<dbReference type="EMBL" id="SMFL01000014">
    <property type="protein sequence ID" value="TDE10832.1"/>
    <property type="molecule type" value="Genomic_DNA"/>
</dbReference>
<evidence type="ECO:0000256" key="1">
    <source>
        <dbReference type="ARBA" id="ARBA00022729"/>
    </source>
</evidence>
<dbReference type="OrthoDB" id="7210452at2"/>
<keyword evidence="2" id="KW-0456">Lyase</keyword>
<keyword evidence="6" id="KW-1185">Reference proteome</keyword>
<evidence type="ECO:0000256" key="2">
    <source>
        <dbReference type="ARBA" id="ARBA00023239"/>
    </source>
</evidence>
<sequence>MTRFKSLLFTLLLTFLFCHTKAQNQPKFLSTQKLAPALKAPQAVKQLMADAELAMKVKAYSVTDNAALSPAGDKHDYYSWAPYMWPNPDTKSGYPYINRDGRTNPQTEARSDKPLLRRMSVAVNTLALAYAYSKDVKYAQRAVTLIRTWFLDPNTKMNPNMNFAQCTPGIEKGAPIGIIDSRWLTLVIDADDILSSAGMISQTDHKQLQNWFKGYLDWLLTSKLGRSEAAADNNHGSWCAVQIARYALFTGNETIAKETVNASRRFFDIQIDSLGRQKLELKRTKSFDYSLYNLHALIALAQIGDLTGIDLWHYNAGGKKNILESIKFMAGYADDKNPWPFQQIAPKAISLGYEDYDHFSVYYPYDLCSALRIGVNVYQDKSVLKVLESLPKESAQANRAALLYPVE</sequence>
<feature type="domain" description="Alginate lyase" evidence="4">
    <location>
        <begin position="61"/>
        <end position="339"/>
    </location>
</feature>
<feature type="chain" id="PRO_5020725615" description="Alginate lyase domain-containing protein" evidence="3">
    <location>
        <begin position="23"/>
        <end position="407"/>
    </location>
</feature>
<proteinExistence type="predicted"/>
<dbReference type="InterPro" id="IPR008929">
    <property type="entry name" value="Chondroitin_lyas"/>
</dbReference>
<evidence type="ECO:0000259" key="4">
    <source>
        <dbReference type="Pfam" id="PF05426"/>
    </source>
</evidence>
<evidence type="ECO:0000313" key="5">
    <source>
        <dbReference type="EMBL" id="TDE10832.1"/>
    </source>
</evidence>
<evidence type="ECO:0000256" key="3">
    <source>
        <dbReference type="SAM" id="SignalP"/>
    </source>
</evidence>
<dbReference type="GO" id="GO:0016829">
    <property type="term" value="F:lyase activity"/>
    <property type="evidence" value="ECO:0007669"/>
    <property type="project" value="UniProtKB-KW"/>
</dbReference>
<dbReference type="SUPFAM" id="SSF48230">
    <property type="entry name" value="Chondroitin AC/alginate lyase"/>
    <property type="match status" value="1"/>
</dbReference>
<dbReference type="RefSeq" id="WP_131961562.1">
    <property type="nucleotide sequence ID" value="NZ_SMFL01000014.1"/>
</dbReference>
<reference evidence="5 6" key="1">
    <citation type="submission" date="2019-03" db="EMBL/GenBank/DDBJ databases">
        <title>Dyadobacter AR-3-6 sp. nov., isolated from arctic soil.</title>
        <authorList>
            <person name="Chaudhary D.K."/>
        </authorList>
    </citation>
    <scope>NUCLEOTIDE SEQUENCE [LARGE SCALE GENOMIC DNA]</scope>
    <source>
        <strain evidence="5 6">AR-3-6</strain>
    </source>
</reference>
<organism evidence="5 6">
    <name type="scientific">Dyadobacter psychrotolerans</name>
    <dbReference type="NCBI Taxonomy" id="2541721"/>
    <lineage>
        <taxon>Bacteria</taxon>
        <taxon>Pseudomonadati</taxon>
        <taxon>Bacteroidota</taxon>
        <taxon>Cytophagia</taxon>
        <taxon>Cytophagales</taxon>
        <taxon>Spirosomataceae</taxon>
        <taxon>Dyadobacter</taxon>
    </lineage>
</organism>
<dbReference type="Proteomes" id="UP000294850">
    <property type="component" value="Unassembled WGS sequence"/>
</dbReference>
<accession>A0A4R5DAY3</accession>
<comment type="caution">
    <text evidence="5">The sequence shown here is derived from an EMBL/GenBank/DDBJ whole genome shotgun (WGS) entry which is preliminary data.</text>
</comment>
<dbReference type="Gene3D" id="1.50.10.100">
    <property type="entry name" value="Chondroitin AC/alginate lyase"/>
    <property type="match status" value="1"/>
</dbReference>
<evidence type="ECO:0000313" key="6">
    <source>
        <dbReference type="Proteomes" id="UP000294850"/>
    </source>
</evidence>
<keyword evidence="1 3" id="KW-0732">Signal</keyword>
<feature type="signal peptide" evidence="3">
    <location>
        <begin position="1"/>
        <end position="22"/>
    </location>
</feature>
<dbReference type="AlphaFoldDB" id="A0A4R5DAY3"/>
<protein>
    <recommendedName>
        <fullName evidence="4">Alginate lyase domain-containing protein</fullName>
    </recommendedName>
</protein>
<dbReference type="GO" id="GO:0042597">
    <property type="term" value="C:periplasmic space"/>
    <property type="evidence" value="ECO:0007669"/>
    <property type="project" value="InterPro"/>
</dbReference>
<dbReference type="Pfam" id="PF05426">
    <property type="entry name" value="Alginate_lyase"/>
    <property type="match status" value="1"/>
</dbReference>
<gene>
    <name evidence="5" type="ORF">E0F88_27550</name>
</gene>
<name>A0A4R5DAY3_9BACT</name>
<dbReference type="InterPro" id="IPR008397">
    <property type="entry name" value="Alginate_lyase_dom"/>
</dbReference>